<accession>A0A6J5QYT4</accession>
<organism evidence="1">
    <name type="scientific">uncultured Caudovirales phage</name>
    <dbReference type="NCBI Taxonomy" id="2100421"/>
    <lineage>
        <taxon>Viruses</taxon>
        <taxon>Duplodnaviria</taxon>
        <taxon>Heunggongvirae</taxon>
        <taxon>Uroviricota</taxon>
        <taxon>Caudoviricetes</taxon>
        <taxon>Peduoviridae</taxon>
        <taxon>Maltschvirus</taxon>
        <taxon>Maltschvirus maltsch</taxon>
    </lineage>
</organism>
<reference evidence="1" key="1">
    <citation type="submission" date="2020-05" db="EMBL/GenBank/DDBJ databases">
        <authorList>
            <person name="Chiriac C."/>
            <person name="Salcher M."/>
            <person name="Ghai R."/>
            <person name="Kavagutti S V."/>
        </authorList>
    </citation>
    <scope>NUCLEOTIDE SEQUENCE</scope>
</reference>
<protein>
    <submittedName>
        <fullName evidence="1">Uncharacterized protein</fullName>
    </submittedName>
</protein>
<gene>
    <name evidence="1" type="ORF">UFOVP1158_33</name>
</gene>
<sequence length="214" mass="23350">MRFVSKSSNYTFIAQSDKVQMVLGPGGVMMPQTVMPAIVCDFVHGMCRPDESMMAAEKWLGLGTHRDGTPVAFGATPMTASGVVNGVAHEGWNPALVFSVFDTESIPDEASRKIAEDRLITDSANGIYYILVSDKKLKAPWPTYEDMKGVKGSPISKQVTDMIRNGGFDLDYVAAYESARESPRQDVIDAIEVLRADLIAEANEDASLRREIPA</sequence>
<proteinExistence type="predicted"/>
<dbReference type="EMBL" id="LR797105">
    <property type="protein sequence ID" value="CAB4187596.1"/>
    <property type="molecule type" value="Genomic_DNA"/>
</dbReference>
<name>A0A6J5QYT4_9CAUD</name>
<evidence type="ECO:0000313" key="1">
    <source>
        <dbReference type="EMBL" id="CAB4187596.1"/>
    </source>
</evidence>